<dbReference type="SUPFAM" id="SSF111369">
    <property type="entry name" value="HlyD-like secretion proteins"/>
    <property type="match status" value="1"/>
</dbReference>
<organism evidence="9 10">
    <name type="scientific">Psychromonas arctica</name>
    <dbReference type="NCBI Taxonomy" id="168275"/>
    <lineage>
        <taxon>Bacteria</taxon>
        <taxon>Pseudomonadati</taxon>
        <taxon>Pseudomonadota</taxon>
        <taxon>Gammaproteobacteria</taxon>
        <taxon>Alteromonadales</taxon>
        <taxon>Psychromonadaceae</taxon>
        <taxon>Psychromonas</taxon>
    </lineage>
</organism>
<evidence type="ECO:0000256" key="1">
    <source>
        <dbReference type="ARBA" id="ARBA00009477"/>
    </source>
</evidence>
<feature type="domain" description="CusB-like three alpha-helical bundle" evidence="5">
    <location>
        <begin position="210"/>
        <end position="257"/>
    </location>
</feature>
<dbReference type="Pfam" id="PF19335">
    <property type="entry name" value="HMBD"/>
    <property type="match status" value="3"/>
</dbReference>
<evidence type="ECO:0000256" key="3">
    <source>
        <dbReference type="SAM" id="MobiDB-lite"/>
    </source>
</evidence>
<evidence type="ECO:0000259" key="6">
    <source>
        <dbReference type="Pfam" id="PF25919"/>
    </source>
</evidence>
<evidence type="ECO:0000259" key="5">
    <source>
        <dbReference type="Pfam" id="PF25869"/>
    </source>
</evidence>
<feature type="domain" description="Heavy metal binding" evidence="4">
    <location>
        <begin position="96"/>
        <end position="122"/>
    </location>
</feature>
<accession>A0ABU9H8A0</accession>
<feature type="domain" description="CusB-like barrel-sandwich hybrid" evidence="6">
    <location>
        <begin position="177"/>
        <end position="288"/>
    </location>
</feature>
<dbReference type="InterPro" id="IPR058790">
    <property type="entry name" value="BSH_CusB"/>
</dbReference>
<keyword evidence="2" id="KW-0813">Transport</keyword>
<evidence type="ECO:0000259" key="8">
    <source>
        <dbReference type="Pfam" id="PF25967"/>
    </source>
</evidence>
<dbReference type="Pfam" id="PF25967">
    <property type="entry name" value="RND-MFP_C"/>
    <property type="match status" value="1"/>
</dbReference>
<comment type="similarity">
    <text evidence="1">Belongs to the membrane fusion protein (MFP) (TC 8.A.1) family.</text>
</comment>
<evidence type="ECO:0000259" key="7">
    <source>
        <dbReference type="Pfam" id="PF25954"/>
    </source>
</evidence>
<dbReference type="Pfam" id="PF25869">
    <property type="entry name" value="3HB_CusB"/>
    <property type="match status" value="1"/>
</dbReference>
<evidence type="ECO:0000256" key="2">
    <source>
        <dbReference type="ARBA" id="ARBA00022448"/>
    </source>
</evidence>
<proteinExistence type="inferred from homology"/>
<dbReference type="Pfam" id="PF25919">
    <property type="entry name" value="BSH_CusB"/>
    <property type="match status" value="1"/>
</dbReference>
<dbReference type="Gene3D" id="2.40.420.20">
    <property type="match status" value="1"/>
</dbReference>
<dbReference type="InterPro" id="IPR058791">
    <property type="entry name" value="3HB_CusB"/>
</dbReference>
<dbReference type="InterPro" id="IPR006143">
    <property type="entry name" value="RND_pump_MFP"/>
</dbReference>
<evidence type="ECO:0000313" key="9">
    <source>
        <dbReference type="EMBL" id="MEL0658107.1"/>
    </source>
</evidence>
<comment type="caution">
    <text evidence="9">The sequence shown here is derived from an EMBL/GenBank/DDBJ whole genome shotgun (WGS) entry which is preliminary data.</text>
</comment>
<reference evidence="9 10" key="1">
    <citation type="submission" date="2024-02" db="EMBL/GenBank/DDBJ databases">
        <title>Bacteria isolated from the canopy kelp, Nereocystis luetkeana.</title>
        <authorList>
            <person name="Pfister C.A."/>
            <person name="Younker I.T."/>
            <person name="Light S.H."/>
        </authorList>
    </citation>
    <scope>NUCLEOTIDE SEQUENCE [LARGE SCALE GENOMIC DNA]</scope>
    <source>
        <strain evidence="9 10">TI.2.07</strain>
    </source>
</reference>
<dbReference type="Gene3D" id="2.40.30.170">
    <property type="match status" value="1"/>
</dbReference>
<protein>
    <submittedName>
        <fullName evidence="9">Efflux RND transporter periplasmic adaptor subunit</fullName>
    </submittedName>
</protein>
<dbReference type="EMBL" id="JBAKBA010000004">
    <property type="protein sequence ID" value="MEL0658107.1"/>
    <property type="molecule type" value="Genomic_DNA"/>
</dbReference>
<dbReference type="Gene3D" id="2.40.50.100">
    <property type="match status" value="1"/>
</dbReference>
<dbReference type="InterPro" id="IPR058792">
    <property type="entry name" value="Beta-barrel_RND_2"/>
</dbReference>
<feature type="region of interest" description="Disordered" evidence="3">
    <location>
        <begin position="470"/>
        <end position="491"/>
    </location>
</feature>
<feature type="domain" description="Heavy metal binding" evidence="4">
    <location>
        <begin position="14"/>
        <end position="40"/>
    </location>
</feature>
<dbReference type="PANTHER" id="PTHR30097">
    <property type="entry name" value="CATION EFFLUX SYSTEM PROTEIN CUSB"/>
    <property type="match status" value="1"/>
</dbReference>
<gene>
    <name evidence="9" type="ORF">V6255_03045</name>
</gene>
<dbReference type="InterPro" id="IPR058627">
    <property type="entry name" value="MdtA-like_C"/>
</dbReference>
<feature type="compositionally biased region" description="Acidic residues" evidence="3">
    <location>
        <begin position="473"/>
        <end position="491"/>
    </location>
</feature>
<feature type="domain" description="CusB-like beta-barrel" evidence="7">
    <location>
        <begin position="295"/>
        <end position="370"/>
    </location>
</feature>
<dbReference type="InterPro" id="IPR045800">
    <property type="entry name" value="HMBD"/>
</dbReference>
<dbReference type="Pfam" id="PF25954">
    <property type="entry name" value="Beta-barrel_RND_2"/>
    <property type="match status" value="1"/>
</dbReference>
<evidence type="ECO:0000259" key="4">
    <source>
        <dbReference type="Pfam" id="PF19335"/>
    </source>
</evidence>
<feature type="domain" description="Multidrug resistance protein MdtA-like C-terminal permuted SH3" evidence="8">
    <location>
        <begin position="380"/>
        <end position="433"/>
    </location>
</feature>
<evidence type="ECO:0000313" key="10">
    <source>
        <dbReference type="Proteomes" id="UP001366060"/>
    </source>
</evidence>
<dbReference type="NCBIfam" id="TIGR01730">
    <property type="entry name" value="RND_mfp"/>
    <property type="match status" value="1"/>
</dbReference>
<dbReference type="Proteomes" id="UP001366060">
    <property type="component" value="Unassembled WGS sequence"/>
</dbReference>
<sequence>MSGTTSNEQPEILYWVAPMDANYRRDKPGQSPMGMDLVPVYAEKKKAQEKAEPKIKYWVAPMDANYRRDKPGQSPMGMDLVPVYEEQEKAEPKIKYWVAPMDANYRRDKPGQSPMGMDLVPVYEEGNGNSDEGTVTISPAVENNLGVRTAIVKKGTFDLNVNSLGSVQANQDALWQINSRVSGWIEKLYVKSVGIEVKEGQKLYSLYSPELVKAQESLLNAVKLNRNALIGSSKARLKVLGISTWQINQLIRSRKVAQRIDIYAPNKGTITDLNVNEGAFISPSTTVITAVNLDTVWVDVEVFAAQVSLIKLGDMASMTLDYFPGKEWVGKVGFIYPEMSESNRTLRVRLQFDNPNQMLKPNMFSSVVITPKMDEERLYIPREAVIYAGNMNRVVLAMGDGKFRSVLVKVGIENQQTIEILSGLEVGQKIVTSAQFLLDSESSISADFDRMLEEQDAMDDKSMRLKETSDYLNGEDDSDDLDSSEDLDSTEDLDSIEVGVLQISPLYTSERVMTL</sequence>
<dbReference type="PANTHER" id="PTHR30097:SF15">
    <property type="entry name" value="CATION EFFLUX SYSTEM PROTEIN CUSB"/>
    <property type="match status" value="1"/>
</dbReference>
<keyword evidence="10" id="KW-1185">Reference proteome</keyword>
<name>A0ABU9H8A0_9GAMM</name>
<feature type="domain" description="Heavy metal binding" evidence="4">
    <location>
        <begin position="57"/>
        <end position="83"/>
    </location>
</feature>
<dbReference type="InterPro" id="IPR051909">
    <property type="entry name" value="MFP_Cation_Efflux"/>
</dbReference>